<sequence length="64" mass="6945">MYSCWARFSFIASMLLEDRIAFFGGIDGSQHGSNDYGLLASSAQSVFCTCSAFSICRLISSEMG</sequence>
<dbReference type="AlphaFoldDB" id="A0AAN1PGE9"/>
<protein>
    <submittedName>
        <fullName evidence="1">Uncharacterized protein</fullName>
    </submittedName>
</protein>
<proteinExistence type="predicted"/>
<accession>A0AAN1PGE9</accession>
<name>A0AAN1PGE9_9PROT</name>
<reference evidence="1 2" key="1">
    <citation type="submission" date="2017-09" db="EMBL/GenBank/DDBJ databases">
        <authorList>
            <person name="Kim K.H."/>
            <person name="Chun B.H."/>
            <person name="Han G.S."/>
            <person name="Hyun S.G."/>
            <person name="Jeon C.O."/>
        </authorList>
    </citation>
    <scope>NUCLEOTIDE SEQUENCE [LARGE SCALE GENOMIC DNA]</scope>
    <source>
        <strain evidence="1 2">SH</strain>
    </source>
</reference>
<dbReference type="EMBL" id="CP023189">
    <property type="protein sequence ID" value="AXM99628.1"/>
    <property type="molecule type" value="Genomic_DNA"/>
</dbReference>
<reference evidence="1 2" key="2">
    <citation type="submission" date="2018-08" db="EMBL/GenBank/DDBJ databases">
        <title>Acetobacter oryzifermentans sp. nov., isolated from Korea traditional vinegar and reclassification of Acetobacter pasteurianus subsp. ascendens (Henneberg 1898) as Acetobacter ascendens comb. nov.</title>
        <authorList>
            <person name="Cho G.Y."/>
            <person name="Lee S.H."/>
        </authorList>
    </citation>
    <scope>NUCLEOTIDE SEQUENCE [LARGE SCALE GENOMIC DNA]</scope>
    <source>
        <strain evidence="1 2">SH</strain>
    </source>
</reference>
<gene>
    <name evidence="1" type="ORF">CJF59_02885</name>
</gene>
<evidence type="ECO:0000313" key="2">
    <source>
        <dbReference type="Proteomes" id="UP000256572"/>
    </source>
</evidence>
<evidence type="ECO:0000313" key="1">
    <source>
        <dbReference type="EMBL" id="AXM99628.1"/>
    </source>
</evidence>
<organism evidence="1 2">
    <name type="scientific">Acetobacter pomorum</name>
    <dbReference type="NCBI Taxonomy" id="65959"/>
    <lineage>
        <taxon>Bacteria</taxon>
        <taxon>Pseudomonadati</taxon>
        <taxon>Pseudomonadota</taxon>
        <taxon>Alphaproteobacteria</taxon>
        <taxon>Acetobacterales</taxon>
        <taxon>Acetobacteraceae</taxon>
        <taxon>Acetobacter</taxon>
    </lineage>
</organism>
<dbReference type="Proteomes" id="UP000256572">
    <property type="component" value="Chromosome"/>
</dbReference>